<accession>A0AAV9I2G6</accession>
<sequence>MGDESGIQESLGVKPEVYKALQKLRRALEISNTDKKQQHYSDVQELYNASRPKREYTKPDSVPLSRIYTQDLRQTNRTDIHEQRETSENVGCSAFCIKNDATRQTTRNKPSETTRAKQPATLTTKTVTPTSSPKVLLWDADTMLKMETCLCYIETYGMETAGIFGVSGSSVDIERIRSQSAEEDIPPTIDMHAVSGFVKTVLREANQPLIPRKAYEAWSIMAASKPVGSRQIPADSVLPRSKENAQDVDGDAGQANTFSRSDIWSSLGVSNTSTFRQTDLATVLSFIPDFGRAFVLARLSLTLGRIAAHCHQNRMNAHNLALVLAPAMTQWDASSVTALIELGKMTSLVESMIKDAKDNDAALKCLFEEIKK</sequence>
<evidence type="ECO:0000313" key="4">
    <source>
        <dbReference type="Proteomes" id="UP001300502"/>
    </source>
</evidence>
<dbReference type="AlphaFoldDB" id="A0AAV9I2G6"/>
<dbReference type="Proteomes" id="UP001300502">
    <property type="component" value="Unassembled WGS sequence"/>
</dbReference>
<evidence type="ECO:0000259" key="2">
    <source>
        <dbReference type="PROSITE" id="PS50238"/>
    </source>
</evidence>
<dbReference type="GO" id="GO:0005737">
    <property type="term" value="C:cytoplasm"/>
    <property type="evidence" value="ECO:0007669"/>
    <property type="project" value="TreeGrafter"/>
</dbReference>
<dbReference type="Gene3D" id="1.10.555.10">
    <property type="entry name" value="Rho GTPase activation protein"/>
    <property type="match status" value="1"/>
</dbReference>
<evidence type="ECO:0000256" key="1">
    <source>
        <dbReference type="SAM" id="MobiDB-lite"/>
    </source>
</evidence>
<feature type="region of interest" description="Disordered" evidence="1">
    <location>
        <begin position="103"/>
        <end position="127"/>
    </location>
</feature>
<protein>
    <recommendedName>
        <fullName evidence="2">Rho-GAP domain-containing protein</fullName>
    </recommendedName>
</protein>
<proteinExistence type="predicted"/>
<reference evidence="3 4" key="1">
    <citation type="submission" date="2022-07" db="EMBL/GenBank/DDBJ databases">
        <title>Genome-wide signatures of adaptation to extreme environments.</title>
        <authorList>
            <person name="Cho C.H."/>
            <person name="Yoon H.S."/>
        </authorList>
    </citation>
    <scope>NUCLEOTIDE SEQUENCE [LARGE SCALE GENOMIC DNA]</scope>
    <source>
        <strain evidence="3 4">108.79 E11</strain>
    </source>
</reference>
<comment type="caution">
    <text evidence="3">The sequence shown here is derived from an EMBL/GenBank/DDBJ whole genome shotgun (WGS) entry which is preliminary data.</text>
</comment>
<evidence type="ECO:0000313" key="3">
    <source>
        <dbReference type="EMBL" id="KAK4522408.1"/>
    </source>
</evidence>
<organism evidence="3 4">
    <name type="scientific">Galdieria yellowstonensis</name>
    <dbReference type="NCBI Taxonomy" id="3028027"/>
    <lineage>
        <taxon>Eukaryota</taxon>
        <taxon>Rhodophyta</taxon>
        <taxon>Bangiophyceae</taxon>
        <taxon>Galdieriales</taxon>
        <taxon>Galdieriaceae</taxon>
        <taxon>Galdieria</taxon>
    </lineage>
</organism>
<gene>
    <name evidence="3" type="ORF">GAYE_HTGSCF06PCTG21G0295</name>
</gene>
<dbReference type="GO" id="GO:0005096">
    <property type="term" value="F:GTPase activator activity"/>
    <property type="evidence" value="ECO:0007669"/>
    <property type="project" value="TreeGrafter"/>
</dbReference>
<dbReference type="PROSITE" id="PS50238">
    <property type="entry name" value="RHOGAP"/>
    <property type="match status" value="1"/>
</dbReference>
<dbReference type="SUPFAM" id="SSF48350">
    <property type="entry name" value="GTPase activation domain, GAP"/>
    <property type="match status" value="1"/>
</dbReference>
<name>A0AAV9I2G6_9RHOD</name>
<dbReference type="Pfam" id="PF00620">
    <property type="entry name" value="RhoGAP"/>
    <property type="match status" value="2"/>
</dbReference>
<dbReference type="PANTHER" id="PTHR45808">
    <property type="entry name" value="RHO GTPASE-ACTIVATING PROTEIN 68F"/>
    <property type="match status" value="1"/>
</dbReference>
<dbReference type="SMART" id="SM00324">
    <property type="entry name" value="RhoGAP"/>
    <property type="match status" value="1"/>
</dbReference>
<dbReference type="GO" id="GO:0007264">
    <property type="term" value="P:small GTPase-mediated signal transduction"/>
    <property type="evidence" value="ECO:0007669"/>
    <property type="project" value="TreeGrafter"/>
</dbReference>
<keyword evidence="4" id="KW-1185">Reference proteome</keyword>
<dbReference type="CDD" id="cd00159">
    <property type="entry name" value="RhoGAP"/>
    <property type="match status" value="1"/>
</dbReference>
<dbReference type="InterPro" id="IPR008936">
    <property type="entry name" value="Rho_GTPase_activation_prot"/>
</dbReference>
<dbReference type="PANTHER" id="PTHR45808:SF2">
    <property type="entry name" value="RHO GTPASE-ACTIVATING PROTEIN 68F"/>
    <property type="match status" value="1"/>
</dbReference>
<dbReference type="EMBL" id="JANCYU010000004">
    <property type="protein sequence ID" value="KAK4522408.1"/>
    <property type="molecule type" value="Genomic_DNA"/>
</dbReference>
<feature type="domain" description="Rho-GAP" evidence="2">
    <location>
        <begin position="135"/>
        <end position="360"/>
    </location>
</feature>
<dbReference type="InterPro" id="IPR000198">
    <property type="entry name" value="RhoGAP_dom"/>
</dbReference>